<dbReference type="GeneID" id="38128889"/>
<sequence length="544" mass="61934">MDPSTGPKEFVLCFDGTGYKFRGNESDSNVLKIFRMLNRHEPGQYHYFQPGFGTFVSTTWLAPRGRANRAKSVYLKAKDAAMGTTFAEHVMGGYRFLMRYYNPGDRIYMFGFSRGAYVARFLAEMLDLVGLVETGNEEMAGFAWKTFAQWQKKRNNRDIDAKKKEELFNYIKAFRETFSRPVSQIRFIGLFDSINSVPRFENTFMQRSMFPYTARTSAKIIRHAVGIDERRAKFRDDLVSNGEPTARSRRAQQPSVSVRKTHAEAQTDTQQRQPSPTSTSVTHSQLADREHYAPDVSDGNSASADSDTEPDIEEVWFAGCHADIGGGFRLGKNEDWALSHVPLIWMVQEAQRAGLRFDAEKLKQFNCYDHSHPTDGTPTLAPETLQSDQTGEKAADDASRFEYALWSASTHGRIHDCLQYGSGLPWTTVLFWRAMEYLPFRRMNLQDDGSWKPVRWPLPLGEVRDIPANAKIHVSAIRRMRADPDYRPGNLIEGGGGRGKRRVPAHRGIGEWEVCDHPGSPVHETYRRRRTATAKETRDLQTDS</sequence>
<feature type="domain" description="T6SS Phospholipase effector Tle1-like catalytic" evidence="2">
    <location>
        <begin position="8"/>
        <end position="349"/>
    </location>
</feature>
<name>A0A397GXP3_ASPTH</name>
<keyword evidence="4" id="KW-1185">Reference proteome</keyword>
<reference evidence="3" key="1">
    <citation type="submission" date="2018-08" db="EMBL/GenBank/DDBJ databases">
        <title>Draft genome sequence of azole-resistant Aspergillus thermomutatus (Neosartorya pseudofischeri) strain HMR AF 39, isolated from a human nasal aspirate.</title>
        <authorList>
            <person name="Parent-Michaud M."/>
            <person name="Dufresne P.J."/>
            <person name="Fournier E."/>
            <person name="Martineau C."/>
            <person name="Moreira S."/>
            <person name="Perkins V."/>
            <person name="De Repentigny L."/>
            <person name="Dufresne S.F."/>
        </authorList>
    </citation>
    <scope>NUCLEOTIDE SEQUENCE [LARGE SCALE GENOMIC DNA]</scope>
    <source>
        <strain evidence="3">HMR AF 39</strain>
    </source>
</reference>
<dbReference type="EMBL" id="NKHU02000096">
    <property type="protein sequence ID" value="RHZ55762.1"/>
    <property type="molecule type" value="Genomic_DNA"/>
</dbReference>
<dbReference type="PANTHER" id="PTHR33840:SF2">
    <property type="entry name" value="TLE1 PHOSPHOLIPASE DOMAIN-CONTAINING PROTEIN"/>
    <property type="match status" value="1"/>
</dbReference>
<evidence type="ECO:0000256" key="1">
    <source>
        <dbReference type="SAM" id="MobiDB-lite"/>
    </source>
</evidence>
<protein>
    <recommendedName>
        <fullName evidence="2">T6SS Phospholipase effector Tle1-like catalytic domain-containing protein</fullName>
    </recommendedName>
</protein>
<dbReference type="PANTHER" id="PTHR33840">
    <property type="match status" value="1"/>
</dbReference>
<dbReference type="InterPro" id="IPR018712">
    <property type="entry name" value="Tle1-like_cat"/>
</dbReference>
<evidence type="ECO:0000313" key="3">
    <source>
        <dbReference type="EMBL" id="RHZ55762.1"/>
    </source>
</evidence>
<accession>A0A397GXP3</accession>
<dbReference type="AlphaFoldDB" id="A0A397GXP3"/>
<dbReference type="InterPro" id="IPR029058">
    <property type="entry name" value="AB_hydrolase_fold"/>
</dbReference>
<dbReference type="STRING" id="41047.A0A397GXP3"/>
<organism evidence="3 4">
    <name type="scientific">Aspergillus thermomutatus</name>
    <name type="common">Neosartorya pseudofischeri</name>
    <dbReference type="NCBI Taxonomy" id="41047"/>
    <lineage>
        <taxon>Eukaryota</taxon>
        <taxon>Fungi</taxon>
        <taxon>Dikarya</taxon>
        <taxon>Ascomycota</taxon>
        <taxon>Pezizomycotina</taxon>
        <taxon>Eurotiomycetes</taxon>
        <taxon>Eurotiomycetidae</taxon>
        <taxon>Eurotiales</taxon>
        <taxon>Aspergillaceae</taxon>
        <taxon>Aspergillus</taxon>
        <taxon>Aspergillus subgen. Fumigati</taxon>
    </lineage>
</organism>
<dbReference type="Proteomes" id="UP000215305">
    <property type="component" value="Unassembled WGS sequence"/>
</dbReference>
<dbReference type="SUPFAM" id="SSF53474">
    <property type="entry name" value="alpha/beta-Hydrolases"/>
    <property type="match status" value="1"/>
</dbReference>
<dbReference type="OrthoDB" id="3162439at2759"/>
<feature type="compositionally biased region" description="Polar residues" evidence="1">
    <location>
        <begin position="251"/>
        <end position="285"/>
    </location>
</feature>
<gene>
    <name evidence="3" type="ORF">CDV56_106915</name>
</gene>
<evidence type="ECO:0000313" key="4">
    <source>
        <dbReference type="Proteomes" id="UP000215305"/>
    </source>
</evidence>
<dbReference type="VEuPathDB" id="FungiDB:CDV56_106915"/>
<feature type="region of interest" description="Disordered" evidence="1">
    <location>
        <begin position="236"/>
        <end position="309"/>
    </location>
</feature>
<dbReference type="Pfam" id="PF09994">
    <property type="entry name" value="T6SS_Tle1-like_cat"/>
    <property type="match status" value="1"/>
</dbReference>
<evidence type="ECO:0000259" key="2">
    <source>
        <dbReference type="Pfam" id="PF09994"/>
    </source>
</evidence>
<dbReference type="RefSeq" id="XP_026614461.1">
    <property type="nucleotide sequence ID" value="XM_026760534.1"/>
</dbReference>
<comment type="caution">
    <text evidence="3">The sequence shown here is derived from an EMBL/GenBank/DDBJ whole genome shotgun (WGS) entry which is preliminary data.</text>
</comment>
<proteinExistence type="predicted"/>